<dbReference type="EMBL" id="QDEB01125785">
    <property type="protein sequence ID" value="RZB39713.1"/>
    <property type="molecule type" value="Genomic_DNA"/>
</dbReference>
<dbReference type="Gene3D" id="3.40.50.80">
    <property type="entry name" value="Nucleotide-binding domain of ferredoxin-NADP reductase (FNR) module"/>
    <property type="match status" value="1"/>
</dbReference>
<feature type="non-terminal residue" evidence="21">
    <location>
        <position position="1"/>
    </location>
</feature>
<evidence type="ECO:0000256" key="6">
    <source>
        <dbReference type="ARBA" id="ARBA00022692"/>
    </source>
</evidence>
<dbReference type="InterPro" id="IPR034821">
    <property type="entry name" value="DUOX_peroxidase"/>
</dbReference>
<keyword evidence="22" id="KW-1185">Reference proteome</keyword>
<dbReference type="Pfam" id="PF13499">
    <property type="entry name" value="EF-hand_7"/>
    <property type="match status" value="1"/>
</dbReference>
<organism evidence="21 22">
    <name type="scientific">Asbolus verrucosus</name>
    <name type="common">Desert ironclad beetle</name>
    <dbReference type="NCBI Taxonomy" id="1661398"/>
    <lineage>
        <taxon>Eukaryota</taxon>
        <taxon>Metazoa</taxon>
        <taxon>Ecdysozoa</taxon>
        <taxon>Arthropoda</taxon>
        <taxon>Hexapoda</taxon>
        <taxon>Insecta</taxon>
        <taxon>Pterygota</taxon>
        <taxon>Neoptera</taxon>
        <taxon>Endopterygota</taxon>
        <taxon>Coleoptera</taxon>
        <taxon>Polyphaga</taxon>
        <taxon>Cucujiformia</taxon>
        <taxon>Tenebrionidae</taxon>
        <taxon>Pimeliinae</taxon>
        <taxon>Asbolus</taxon>
    </lineage>
</organism>
<reference evidence="21 22" key="1">
    <citation type="submission" date="2017-03" db="EMBL/GenBank/DDBJ databases">
        <title>Genome of the blue death feigning beetle - Asbolus verrucosus.</title>
        <authorList>
            <person name="Rider S.D."/>
        </authorList>
    </citation>
    <scope>NUCLEOTIDE SEQUENCE [LARGE SCALE GENOMIC DNA]</scope>
    <source>
        <strain evidence="21">Butters</strain>
        <tissue evidence="21">Head and leg muscle</tissue>
    </source>
</reference>
<dbReference type="PROSITE" id="PS50292">
    <property type="entry name" value="PEROXIDASE_3"/>
    <property type="match status" value="1"/>
</dbReference>
<dbReference type="PANTHER" id="PTHR11475">
    <property type="entry name" value="OXIDASE/PEROXIDASE"/>
    <property type="match status" value="1"/>
</dbReference>
<feature type="non-terminal residue" evidence="21">
    <location>
        <position position="1158"/>
    </location>
</feature>
<dbReference type="InterPro" id="IPR039261">
    <property type="entry name" value="FNR_nucleotide-bd"/>
</dbReference>
<dbReference type="SUPFAM" id="SSF48113">
    <property type="entry name" value="Heme-dependent peroxidases"/>
    <property type="match status" value="1"/>
</dbReference>
<keyword evidence="12" id="KW-0560">Oxidoreductase</keyword>
<dbReference type="Gene3D" id="1.10.640.10">
    <property type="entry name" value="Haem peroxidase domain superfamily, animal type"/>
    <property type="match status" value="1"/>
</dbReference>
<keyword evidence="13 19" id="KW-0472">Membrane</keyword>
<feature type="transmembrane region" description="Helical" evidence="19">
    <location>
        <begin position="982"/>
        <end position="1000"/>
    </location>
</feature>
<dbReference type="Pfam" id="PF00036">
    <property type="entry name" value="EF-hand_1"/>
    <property type="match status" value="1"/>
</dbReference>
<feature type="domain" description="EF-hand" evidence="20">
    <location>
        <begin position="754"/>
        <end position="789"/>
    </location>
</feature>
<keyword evidence="15" id="KW-0376">Hydrogen peroxide</keyword>
<evidence type="ECO:0000259" key="20">
    <source>
        <dbReference type="PROSITE" id="PS50222"/>
    </source>
</evidence>
<keyword evidence="7" id="KW-0677">Repeat</keyword>
<feature type="transmembrane region" description="Helical" evidence="19">
    <location>
        <begin position="950"/>
        <end position="970"/>
    </location>
</feature>
<keyword evidence="18" id="KW-0349">Heme</keyword>
<dbReference type="GO" id="GO:0009886">
    <property type="term" value="P:post-embryonic animal morphogenesis"/>
    <property type="evidence" value="ECO:0007669"/>
    <property type="project" value="UniProtKB-ARBA"/>
</dbReference>
<evidence type="ECO:0000256" key="12">
    <source>
        <dbReference type="ARBA" id="ARBA00023002"/>
    </source>
</evidence>
<comment type="caution">
    <text evidence="21">The sequence shown here is derived from an EMBL/GenBank/DDBJ whole genome shotgun (WGS) entry which is preliminary data.</text>
</comment>
<evidence type="ECO:0000256" key="15">
    <source>
        <dbReference type="ARBA" id="ARBA00023324"/>
    </source>
</evidence>
<feature type="transmembrane region" description="Helical" evidence="19">
    <location>
        <begin position="1006"/>
        <end position="1026"/>
    </location>
</feature>
<dbReference type="SFLD" id="SFLDG01169">
    <property type="entry name" value="NADPH_oxidase_subgroup_(NOX)"/>
    <property type="match status" value="1"/>
</dbReference>
<dbReference type="FunFam" id="3.40.50.80:FF:000020">
    <property type="entry name" value="Dual oxidase 1"/>
    <property type="match status" value="1"/>
</dbReference>
<evidence type="ECO:0000256" key="10">
    <source>
        <dbReference type="ARBA" id="ARBA00022857"/>
    </source>
</evidence>
<dbReference type="GO" id="GO:0042303">
    <property type="term" value="P:molting cycle"/>
    <property type="evidence" value="ECO:0007669"/>
    <property type="project" value="UniProtKB-ARBA"/>
</dbReference>
<evidence type="ECO:0000256" key="3">
    <source>
        <dbReference type="ARBA" id="ARBA00012698"/>
    </source>
</evidence>
<dbReference type="SMART" id="SM00054">
    <property type="entry name" value="EFh"/>
    <property type="match status" value="3"/>
</dbReference>
<evidence type="ECO:0000256" key="4">
    <source>
        <dbReference type="ARBA" id="ARBA00022559"/>
    </source>
</evidence>
<feature type="transmembrane region" description="Helical" evidence="19">
    <location>
        <begin position="928"/>
        <end position="944"/>
    </location>
</feature>
<sequence>RFYSRIEKQRYDGWFNNLAHPDWGSVETHLIRRAPSAYSDGVYMLAGQNRPSPRKLSRLFMRGLDGLGSMKNRTALLAFFGQMVTSEVVMASESGCPIEMHHIEIEKCDDVYDKECRGDKYIPFHRAGYDRKTGQSPNSPREQMNQVTSWIDGSFIYSTSEPWVNTMRSFRNGTFTTDATGKMPIRNSMRVPLFNNPVPHVMKMLMLGDPRTNQNPALLTISILFFRWHNVVAERVQSEHPDWSDEDVFQQARRFVIATIQNIIAYEYIPAFLGQPLPEYKGYKQDVHPGITHVFQSAAFRFGHSLIPPGLYRRDGKCNFKTSPLGLRLCSTWWDSNDILTNNSLEELLMGMTSQLAEKEDSVLCSDVRDKLFGPMEFSRRDLGALNIMRGRDNGLPDYNTVRSYYNLPKKENWTDINRKLFKEKPELLRLLVAAYSNNINNIDVYVGGMLESYGGPGELFTTVIKEQFARIRDADRFWFENEGNGIFTKEDIEKIRKITLWDVIVNSTNVAPHHIQKNVFFWMNGDPCPQPMQLNTSLMEPCKILNGYDYFEGNELVYIYACVFLGFVPILCAGAGYGVVKLQNRRRRRLKIKQEELRNCVEGKLPVDTMIVQEWLHANHKRLVKVKFGPEIAINIIGRKGEKLRTLNFKNTDSVYIEESVELTNQKKPMVLIRVPRDHDLVVREIMLAKAETSERRQKKLEHFFREAYALTFGLRPGERRRRSDASVDGEVVTVMRTSLSKSEFASALGMKHDAVFVQKMFNIVDKDGDGRISFQEFLDTVVLFSRGKTDDKLRIIFDMCDNDGNGVIDKEELSEMLRSLVEIARTTSLSDDHVTELIEGMFQDAGLQHKHFLTYSDFKEMMKEYKGEFVAIGLDCKGAKQNFLDTSTNVARMTSFHIEPTTDSEKNYLELKWNSLTTFLEENRQNIFYLFIFYVITIALFVERFIRLTGVLLFVIMSIIIVFAHPTIRKKAYNFFWATHNLYIILYILCLIHGLARLTGAPRFWIFFIGPGIIYTLDKVYFLWICPSHKHFEWFIDVLRDVEKKDVTNVLEIHIFITQFFHKFDLRTTMLYICENHFQRLSKTSIFTGLKAVNHFGRPDMTSFLKFVQKRHSYVSKIGVFSCGPRPLTKSVMSACDDVNKGRKLPYFIHHFENFG</sequence>
<dbReference type="InterPro" id="IPR011992">
    <property type="entry name" value="EF-hand-dom_pair"/>
</dbReference>
<evidence type="ECO:0000256" key="8">
    <source>
        <dbReference type="ARBA" id="ARBA00022827"/>
    </source>
</evidence>
<evidence type="ECO:0000256" key="18">
    <source>
        <dbReference type="PIRSR" id="PIRSR619791-2"/>
    </source>
</evidence>
<feature type="domain" description="EF-hand" evidence="20">
    <location>
        <begin position="790"/>
        <end position="825"/>
    </location>
</feature>
<keyword evidence="11 19" id="KW-1133">Transmembrane helix</keyword>
<evidence type="ECO:0000256" key="5">
    <source>
        <dbReference type="ARBA" id="ARBA00022630"/>
    </source>
</evidence>
<dbReference type="InterPro" id="IPR002048">
    <property type="entry name" value="EF_hand_dom"/>
</dbReference>
<dbReference type="STRING" id="1661398.A0A482V921"/>
<keyword evidence="18" id="KW-0408">Iron</keyword>
<gene>
    <name evidence="21" type="ORF">BDFB_001636</name>
</gene>
<dbReference type="GO" id="GO:0005509">
    <property type="term" value="F:calcium ion binding"/>
    <property type="evidence" value="ECO:0007669"/>
    <property type="project" value="InterPro"/>
</dbReference>
<dbReference type="OrthoDB" id="6019201at2759"/>
<keyword evidence="6 19" id="KW-0812">Transmembrane</keyword>
<evidence type="ECO:0000256" key="13">
    <source>
        <dbReference type="ARBA" id="ARBA00023136"/>
    </source>
</evidence>
<dbReference type="GO" id="GO:0006979">
    <property type="term" value="P:response to oxidative stress"/>
    <property type="evidence" value="ECO:0007669"/>
    <property type="project" value="InterPro"/>
</dbReference>
<name>A0A482V921_ASBVE</name>
<dbReference type="InterPro" id="IPR010255">
    <property type="entry name" value="Haem_peroxidase_sf"/>
</dbReference>
<keyword evidence="8" id="KW-0274">FAD</keyword>
<dbReference type="Pfam" id="PF08030">
    <property type="entry name" value="NAD_binding_6"/>
    <property type="match status" value="1"/>
</dbReference>
<evidence type="ECO:0000256" key="9">
    <source>
        <dbReference type="ARBA" id="ARBA00022837"/>
    </source>
</evidence>
<dbReference type="FunFam" id="1.10.640.10:FF:000008">
    <property type="entry name" value="Dual oxidase 1"/>
    <property type="match status" value="1"/>
</dbReference>
<comment type="similarity">
    <text evidence="2">In the N-terminal section; belongs to the peroxidase family.</text>
</comment>
<dbReference type="InterPro" id="IPR018247">
    <property type="entry name" value="EF_Hand_1_Ca_BS"/>
</dbReference>
<comment type="catalytic activity">
    <reaction evidence="16">
        <text>NADH + O2 + H(+) = H2O2 + NAD(+)</text>
        <dbReference type="Rhea" id="RHEA:11264"/>
        <dbReference type="ChEBI" id="CHEBI:15378"/>
        <dbReference type="ChEBI" id="CHEBI:15379"/>
        <dbReference type="ChEBI" id="CHEBI:16240"/>
        <dbReference type="ChEBI" id="CHEBI:57540"/>
        <dbReference type="ChEBI" id="CHEBI:57945"/>
        <dbReference type="EC" id="1.6.3.1"/>
    </reaction>
</comment>
<dbReference type="SUPFAM" id="SSF47473">
    <property type="entry name" value="EF-hand"/>
    <property type="match status" value="1"/>
</dbReference>
<comment type="catalytic activity">
    <reaction evidence="17">
        <text>NADPH + O2 + H(+) = H2O2 + NADP(+)</text>
        <dbReference type="Rhea" id="RHEA:11260"/>
        <dbReference type="ChEBI" id="CHEBI:15378"/>
        <dbReference type="ChEBI" id="CHEBI:15379"/>
        <dbReference type="ChEBI" id="CHEBI:16240"/>
        <dbReference type="ChEBI" id="CHEBI:57783"/>
        <dbReference type="ChEBI" id="CHEBI:58349"/>
        <dbReference type="EC" id="1.6.3.1"/>
    </reaction>
</comment>
<feature type="transmembrane region" description="Helical" evidence="19">
    <location>
        <begin position="558"/>
        <end position="581"/>
    </location>
</feature>
<evidence type="ECO:0000256" key="17">
    <source>
        <dbReference type="ARBA" id="ARBA00048762"/>
    </source>
</evidence>
<dbReference type="GO" id="GO:0042744">
    <property type="term" value="P:hydrogen peroxide catabolic process"/>
    <property type="evidence" value="ECO:0007669"/>
    <property type="project" value="UniProtKB-KW"/>
</dbReference>
<keyword evidence="14" id="KW-0325">Glycoprotein</keyword>
<evidence type="ECO:0000256" key="14">
    <source>
        <dbReference type="ARBA" id="ARBA00023180"/>
    </source>
</evidence>
<dbReference type="InterPro" id="IPR019791">
    <property type="entry name" value="Haem_peroxidase_animal"/>
</dbReference>
<evidence type="ECO:0000256" key="2">
    <source>
        <dbReference type="ARBA" id="ARBA00005644"/>
    </source>
</evidence>
<dbReference type="Pfam" id="PF03098">
    <property type="entry name" value="An_peroxidase"/>
    <property type="match status" value="1"/>
</dbReference>
<dbReference type="AlphaFoldDB" id="A0A482V921"/>
<dbReference type="PROSITE" id="PS00018">
    <property type="entry name" value="EF_HAND_1"/>
    <property type="match status" value="2"/>
</dbReference>
<dbReference type="Proteomes" id="UP000292052">
    <property type="component" value="Unassembled WGS sequence"/>
</dbReference>
<evidence type="ECO:0000256" key="1">
    <source>
        <dbReference type="ARBA" id="ARBA00004141"/>
    </source>
</evidence>
<dbReference type="GO" id="GO:0016020">
    <property type="term" value="C:membrane"/>
    <property type="evidence" value="ECO:0007669"/>
    <property type="project" value="UniProtKB-SubCell"/>
</dbReference>
<evidence type="ECO:0000256" key="11">
    <source>
        <dbReference type="ARBA" id="ARBA00022989"/>
    </source>
</evidence>
<accession>A0A482V921</accession>
<dbReference type="CDD" id="cd00051">
    <property type="entry name" value="EFh"/>
    <property type="match status" value="2"/>
</dbReference>
<dbReference type="PRINTS" id="PR00457">
    <property type="entry name" value="ANPEROXIDASE"/>
</dbReference>
<evidence type="ECO:0000256" key="7">
    <source>
        <dbReference type="ARBA" id="ARBA00022737"/>
    </source>
</evidence>
<protein>
    <recommendedName>
        <fullName evidence="3">NAD(P)H oxidase (H2O2-forming)</fullName>
        <ecNumber evidence="3">1.6.3.1</ecNumber>
    </recommendedName>
</protein>
<dbReference type="PANTHER" id="PTHR11475:SF144">
    <property type="entry name" value="NAD(P)H OXIDASE (H2O2-FORMING)"/>
    <property type="match status" value="1"/>
</dbReference>
<dbReference type="GO" id="GO:0042335">
    <property type="term" value="P:cuticle development"/>
    <property type="evidence" value="ECO:0007669"/>
    <property type="project" value="UniProtKB-ARBA"/>
</dbReference>
<keyword evidence="5" id="KW-0285">Flavoprotein</keyword>
<evidence type="ECO:0000313" key="21">
    <source>
        <dbReference type="EMBL" id="RZB39713.1"/>
    </source>
</evidence>
<dbReference type="InterPro" id="IPR013121">
    <property type="entry name" value="Fe_red_NAD-bd_6"/>
</dbReference>
<keyword evidence="4" id="KW-0575">Peroxidase</keyword>
<evidence type="ECO:0000313" key="22">
    <source>
        <dbReference type="Proteomes" id="UP000292052"/>
    </source>
</evidence>
<evidence type="ECO:0000256" key="19">
    <source>
        <dbReference type="SAM" id="Phobius"/>
    </source>
</evidence>
<dbReference type="CDD" id="cd09820">
    <property type="entry name" value="dual_peroxidase_like"/>
    <property type="match status" value="1"/>
</dbReference>
<dbReference type="Gene3D" id="1.10.238.10">
    <property type="entry name" value="EF-hand"/>
    <property type="match status" value="1"/>
</dbReference>
<keyword evidence="10" id="KW-0521">NADP</keyword>
<dbReference type="PROSITE" id="PS50222">
    <property type="entry name" value="EF_HAND_2"/>
    <property type="match status" value="2"/>
</dbReference>
<proteinExistence type="inferred from homology"/>
<dbReference type="GO" id="GO:0020037">
    <property type="term" value="F:heme binding"/>
    <property type="evidence" value="ECO:0007669"/>
    <property type="project" value="InterPro"/>
</dbReference>
<keyword evidence="9" id="KW-0106">Calcium</keyword>
<comment type="subcellular location">
    <subcellularLocation>
        <location evidence="1">Membrane</location>
        <topology evidence="1">Multi-pass membrane protein</topology>
    </subcellularLocation>
</comment>
<feature type="binding site" description="axial binding residue" evidence="18">
    <location>
        <position position="304"/>
    </location>
    <ligand>
        <name>heme b</name>
        <dbReference type="ChEBI" id="CHEBI:60344"/>
    </ligand>
    <ligandPart>
        <name>Fe</name>
        <dbReference type="ChEBI" id="CHEBI:18248"/>
    </ligandPart>
</feature>
<evidence type="ECO:0000256" key="16">
    <source>
        <dbReference type="ARBA" id="ARBA00047455"/>
    </source>
</evidence>
<dbReference type="GO" id="GO:0004601">
    <property type="term" value="F:peroxidase activity"/>
    <property type="evidence" value="ECO:0007669"/>
    <property type="project" value="UniProtKB-KW"/>
</dbReference>
<dbReference type="GO" id="GO:0042742">
    <property type="term" value="P:defense response to bacterium"/>
    <property type="evidence" value="ECO:0007669"/>
    <property type="project" value="UniProtKB-ARBA"/>
</dbReference>
<dbReference type="EC" id="1.6.3.1" evidence="3"/>
<dbReference type="InterPro" id="IPR037120">
    <property type="entry name" value="Haem_peroxidase_sf_animal"/>
</dbReference>
<keyword evidence="18" id="KW-0479">Metal-binding</keyword>
<dbReference type="GO" id="GO:0016174">
    <property type="term" value="F:NAD(P)H oxidase H2O2-forming activity"/>
    <property type="evidence" value="ECO:0007669"/>
    <property type="project" value="UniProtKB-EC"/>
</dbReference>